<protein>
    <submittedName>
        <fullName evidence="9">Uncharacterized protein</fullName>
    </submittedName>
</protein>
<dbReference type="AlphaFoldDB" id="I3S850"/>
<dbReference type="GO" id="GO:0016757">
    <property type="term" value="F:glycosyltransferase activity"/>
    <property type="evidence" value="ECO:0007669"/>
    <property type="project" value="UniProtKB-KW"/>
</dbReference>
<feature type="transmembrane region" description="Helical" evidence="8">
    <location>
        <begin position="52"/>
        <end position="72"/>
    </location>
</feature>
<reference evidence="9" key="1">
    <citation type="submission" date="2012-05" db="EMBL/GenBank/DDBJ databases">
        <authorList>
            <person name="Krishnakumar V."/>
            <person name="Cheung F."/>
            <person name="Xiao Y."/>
            <person name="Chan A."/>
            <person name="Moskal W.A."/>
            <person name="Town C.D."/>
        </authorList>
    </citation>
    <scope>NUCLEOTIDE SEQUENCE</scope>
</reference>
<evidence type="ECO:0000256" key="5">
    <source>
        <dbReference type="ARBA" id="ARBA00022989"/>
    </source>
</evidence>
<organism evidence="9">
    <name type="scientific">Medicago truncatula</name>
    <name type="common">Barrel medic</name>
    <name type="synonym">Medicago tribuloides</name>
    <dbReference type="NCBI Taxonomy" id="3880"/>
    <lineage>
        <taxon>Eukaryota</taxon>
        <taxon>Viridiplantae</taxon>
        <taxon>Streptophyta</taxon>
        <taxon>Embryophyta</taxon>
        <taxon>Tracheophyta</taxon>
        <taxon>Spermatophyta</taxon>
        <taxon>Magnoliopsida</taxon>
        <taxon>eudicotyledons</taxon>
        <taxon>Gunneridae</taxon>
        <taxon>Pentapetalae</taxon>
        <taxon>rosids</taxon>
        <taxon>fabids</taxon>
        <taxon>Fabales</taxon>
        <taxon>Fabaceae</taxon>
        <taxon>Papilionoideae</taxon>
        <taxon>50 kb inversion clade</taxon>
        <taxon>NPAAA clade</taxon>
        <taxon>Hologalegina</taxon>
        <taxon>IRL clade</taxon>
        <taxon>Trifolieae</taxon>
        <taxon>Medicago</taxon>
    </lineage>
</organism>
<comment type="subcellular location">
    <subcellularLocation>
        <location evidence="1">Golgi apparatus membrane</location>
    </subcellularLocation>
</comment>
<evidence type="ECO:0000256" key="4">
    <source>
        <dbReference type="ARBA" id="ARBA00022692"/>
    </source>
</evidence>
<evidence type="ECO:0000256" key="1">
    <source>
        <dbReference type="ARBA" id="ARBA00004394"/>
    </source>
</evidence>
<evidence type="ECO:0000256" key="2">
    <source>
        <dbReference type="ARBA" id="ARBA00022676"/>
    </source>
</evidence>
<keyword evidence="5 8" id="KW-1133">Transmembrane helix</keyword>
<evidence type="ECO:0000256" key="8">
    <source>
        <dbReference type="SAM" id="Phobius"/>
    </source>
</evidence>
<feature type="transmembrane region" description="Helical" evidence="8">
    <location>
        <begin position="78"/>
        <end position="101"/>
    </location>
</feature>
<keyword evidence="3" id="KW-0808">Transferase</keyword>
<keyword evidence="7 8" id="KW-0472">Membrane</keyword>
<dbReference type="GO" id="GO:0000139">
    <property type="term" value="C:Golgi membrane"/>
    <property type="evidence" value="ECO:0007669"/>
    <property type="project" value="UniProtKB-SubCell"/>
</dbReference>
<dbReference type="EMBL" id="BT136647">
    <property type="protein sequence ID" value="AFK36442.1"/>
    <property type="molecule type" value="mRNA"/>
</dbReference>
<sequence length="104" mass="11866">MSLHRTKATIIGLLEASRVNEWIVTEKLGDAFKGKASGKGLKKLRFRIGDRIHMLELVVGFYLLLCGCYDLMYGKNHFFIFLYIQAFAFFIMAFGYVGTFVPNS</sequence>
<name>I3S850_MEDTR</name>
<accession>I3S850</accession>
<keyword evidence="2" id="KW-0328">Glycosyltransferase</keyword>
<dbReference type="PANTHER" id="PTHR32044">
    <property type="entry name" value="GLUCOMANNAN 4-BETA-MANNOSYLTRANSFERASE 9"/>
    <property type="match status" value="1"/>
</dbReference>
<dbReference type="PANTHER" id="PTHR32044:SF77">
    <property type="entry name" value="GLUCOMANNAN 4-BETA-MANNOSYLTRANSFERASE 9"/>
    <property type="match status" value="1"/>
</dbReference>
<keyword evidence="4 8" id="KW-0812">Transmembrane</keyword>
<proteinExistence type="evidence at transcript level"/>
<evidence type="ECO:0000256" key="7">
    <source>
        <dbReference type="ARBA" id="ARBA00023136"/>
    </source>
</evidence>
<keyword evidence="6" id="KW-0333">Golgi apparatus</keyword>
<evidence type="ECO:0000313" key="9">
    <source>
        <dbReference type="EMBL" id="AFK36442.1"/>
    </source>
</evidence>
<evidence type="ECO:0000256" key="6">
    <source>
        <dbReference type="ARBA" id="ARBA00023034"/>
    </source>
</evidence>
<evidence type="ECO:0000256" key="3">
    <source>
        <dbReference type="ARBA" id="ARBA00022679"/>
    </source>
</evidence>